<protein>
    <recommendedName>
        <fullName evidence="5">Fibrillarin</fullName>
    </recommendedName>
</protein>
<accession>A0ABP9KPW5</accession>
<comment type="caution">
    <text evidence="3">The sequence shown here is derived from an EMBL/GenBank/DDBJ whole genome shotgun (WGS) entry which is preliminary data.</text>
</comment>
<evidence type="ECO:0000313" key="4">
    <source>
        <dbReference type="Proteomes" id="UP001500124"/>
    </source>
</evidence>
<reference evidence="4" key="1">
    <citation type="journal article" date="2019" name="Int. J. Syst. Evol. Microbiol.">
        <title>The Global Catalogue of Microorganisms (GCM) 10K type strain sequencing project: providing services to taxonomists for standard genome sequencing and annotation.</title>
        <authorList>
            <consortium name="The Broad Institute Genomics Platform"/>
            <consortium name="The Broad Institute Genome Sequencing Center for Infectious Disease"/>
            <person name="Wu L."/>
            <person name="Ma J."/>
        </authorList>
    </citation>
    <scope>NUCLEOTIDE SEQUENCE [LARGE SCALE GENOMIC DNA]</scope>
    <source>
        <strain evidence="4">JCM 18410</strain>
    </source>
</reference>
<gene>
    <name evidence="3" type="ORF">GCM10023336_42750</name>
</gene>
<keyword evidence="2" id="KW-0472">Membrane</keyword>
<evidence type="ECO:0000313" key="3">
    <source>
        <dbReference type="EMBL" id="GAA5063424.1"/>
    </source>
</evidence>
<name>A0ABP9KPW5_9ACTN</name>
<evidence type="ECO:0008006" key="5">
    <source>
        <dbReference type="Google" id="ProtNLM"/>
    </source>
</evidence>
<feature type="transmembrane region" description="Helical" evidence="2">
    <location>
        <begin position="37"/>
        <end position="57"/>
    </location>
</feature>
<evidence type="ECO:0000256" key="2">
    <source>
        <dbReference type="SAM" id="Phobius"/>
    </source>
</evidence>
<keyword evidence="4" id="KW-1185">Reference proteome</keyword>
<evidence type="ECO:0000256" key="1">
    <source>
        <dbReference type="SAM" id="MobiDB-lite"/>
    </source>
</evidence>
<dbReference type="Proteomes" id="UP001500124">
    <property type="component" value="Unassembled WGS sequence"/>
</dbReference>
<organism evidence="3 4">
    <name type="scientific">Streptomyces similanensis</name>
    <dbReference type="NCBI Taxonomy" id="1274988"/>
    <lineage>
        <taxon>Bacteria</taxon>
        <taxon>Bacillati</taxon>
        <taxon>Actinomycetota</taxon>
        <taxon>Actinomycetes</taxon>
        <taxon>Kitasatosporales</taxon>
        <taxon>Streptomycetaceae</taxon>
        <taxon>Streptomyces</taxon>
    </lineage>
</organism>
<proteinExistence type="predicted"/>
<keyword evidence="2" id="KW-0812">Transmembrane</keyword>
<dbReference type="EMBL" id="BAABKC010000060">
    <property type="protein sequence ID" value="GAA5063424.1"/>
    <property type="molecule type" value="Genomic_DNA"/>
</dbReference>
<sequence length="502" mass="51237">MLLVGPTLPVMTINTGTAVAAAAVPRAGPQDETSDTALVLPLVALGAAGVLTGYGCLRRARRARARTAPAGGPAPPSYGPAPRAGLDRQARDRLVAADDCVRTSREELAFAAAEFDAEAVEPYARAVRQAETELAAAFALRRRYDHGVPADPAARRQALAGMVGRCEEAGRLLDAVADGFDELRGLDRGADALGAALEPVEARFRELAARTPTTQARLAALAARYAPTATEHTAGHVEQAKDRLVFAALRLNQGRQASDSGRVSAAVAHLRAAEGAVAQAAVFLDGVDRLAAVLDEAAALVPAALTGAEAERAGAADRLPDVPPGEVRARLLHADAVLASVRGELAPGPGDAATGRPYEPVDLLRRIVRAAAPLALGRTGVLSAAALLTARCATDAAAGFVTTHRGAVGAAPRTLLAEARRLLASPAPADHLRADELAREALAAAEQAVRAHGNPYAEADTRVSGTAGAVLGGILLPVGLPTGVPPAFGGPATRTRRTASAA</sequence>
<feature type="region of interest" description="Disordered" evidence="1">
    <location>
        <begin position="65"/>
        <end position="85"/>
    </location>
</feature>
<keyword evidence="2" id="KW-1133">Transmembrane helix</keyword>